<proteinExistence type="predicted"/>
<evidence type="ECO:0000313" key="1">
    <source>
        <dbReference type="Proteomes" id="UP000887565"/>
    </source>
</evidence>
<protein>
    <submittedName>
        <fullName evidence="2">Uncharacterized protein</fullName>
    </submittedName>
</protein>
<dbReference type="WBParaSite" id="nRc.2.0.1.t45512-RA">
    <property type="protein sequence ID" value="nRc.2.0.1.t45512-RA"/>
    <property type="gene ID" value="nRc.2.0.1.g45512"/>
</dbReference>
<keyword evidence="1" id="KW-1185">Reference proteome</keyword>
<sequence>MKILSNDKFLHILEPSPQDSAAVSAILENILKMAKVIGPQGDVWKKFLLKISRFSFIIRKQRKTN</sequence>
<accession>A0A915L4T0</accession>
<name>A0A915L4T0_ROMCU</name>
<dbReference type="AlphaFoldDB" id="A0A915L4T0"/>
<dbReference type="Proteomes" id="UP000887565">
    <property type="component" value="Unplaced"/>
</dbReference>
<evidence type="ECO:0000313" key="2">
    <source>
        <dbReference type="WBParaSite" id="nRc.2.0.1.t45512-RA"/>
    </source>
</evidence>
<reference evidence="2" key="1">
    <citation type="submission" date="2022-11" db="UniProtKB">
        <authorList>
            <consortium name="WormBaseParasite"/>
        </authorList>
    </citation>
    <scope>IDENTIFICATION</scope>
</reference>
<organism evidence="1 2">
    <name type="scientific">Romanomermis culicivorax</name>
    <name type="common">Nematode worm</name>
    <dbReference type="NCBI Taxonomy" id="13658"/>
    <lineage>
        <taxon>Eukaryota</taxon>
        <taxon>Metazoa</taxon>
        <taxon>Ecdysozoa</taxon>
        <taxon>Nematoda</taxon>
        <taxon>Enoplea</taxon>
        <taxon>Dorylaimia</taxon>
        <taxon>Mermithida</taxon>
        <taxon>Mermithoidea</taxon>
        <taxon>Mermithidae</taxon>
        <taxon>Romanomermis</taxon>
    </lineage>
</organism>